<dbReference type="SUPFAM" id="SSF53850">
    <property type="entry name" value="Periplasmic binding protein-like II"/>
    <property type="match status" value="1"/>
</dbReference>
<dbReference type="Gene3D" id="1.10.10.10">
    <property type="entry name" value="Winged helix-like DNA-binding domain superfamily/Winged helix DNA-binding domain"/>
    <property type="match status" value="1"/>
</dbReference>
<dbReference type="GO" id="GO:0000976">
    <property type="term" value="F:transcription cis-regulatory region binding"/>
    <property type="evidence" value="ECO:0007669"/>
    <property type="project" value="TreeGrafter"/>
</dbReference>
<dbReference type="CDD" id="cd05466">
    <property type="entry name" value="PBP2_LTTR_substrate"/>
    <property type="match status" value="1"/>
</dbReference>
<evidence type="ECO:0000256" key="2">
    <source>
        <dbReference type="ARBA" id="ARBA00023015"/>
    </source>
</evidence>
<evidence type="ECO:0000313" key="7">
    <source>
        <dbReference type="Proteomes" id="UP000267418"/>
    </source>
</evidence>
<evidence type="ECO:0000256" key="3">
    <source>
        <dbReference type="ARBA" id="ARBA00023125"/>
    </source>
</evidence>
<dbReference type="PROSITE" id="PS50931">
    <property type="entry name" value="HTH_LYSR"/>
    <property type="match status" value="1"/>
</dbReference>
<feature type="domain" description="HTH lysR-type" evidence="5">
    <location>
        <begin position="1"/>
        <end position="58"/>
    </location>
</feature>
<protein>
    <submittedName>
        <fullName evidence="6">LysR family transcriptional regulator</fullName>
    </submittedName>
</protein>
<dbReference type="Pfam" id="PF03466">
    <property type="entry name" value="LysR_substrate"/>
    <property type="match status" value="1"/>
</dbReference>
<dbReference type="Pfam" id="PF00126">
    <property type="entry name" value="HTH_1"/>
    <property type="match status" value="1"/>
</dbReference>
<dbReference type="InterPro" id="IPR036388">
    <property type="entry name" value="WH-like_DNA-bd_sf"/>
</dbReference>
<gene>
    <name evidence="6" type="ORF">EJP69_19890</name>
</gene>
<proteinExistence type="inferred from homology"/>
<dbReference type="Gene3D" id="3.40.190.290">
    <property type="match status" value="1"/>
</dbReference>
<keyword evidence="4" id="KW-0804">Transcription</keyword>
<dbReference type="OrthoDB" id="9786526at2"/>
<dbReference type="Proteomes" id="UP000267418">
    <property type="component" value="Unassembled WGS sequence"/>
</dbReference>
<dbReference type="InterPro" id="IPR036390">
    <property type="entry name" value="WH_DNA-bd_sf"/>
</dbReference>
<dbReference type="PANTHER" id="PTHR30126">
    <property type="entry name" value="HTH-TYPE TRANSCRIPTIONAL REGULATOR"/>
    <property type="match status" value="1"/>
</dbReference>
<keyword evidence="7" id="KW-1185">Reference proteome</keyword>
<dbReference type="SUPFAM" id="SSF46785">
    <property type="entry name" value="Winged helix' DNA-binding domain"/>
    <property type="match status" value="1"/>
</dbReference>
<keyword evidence="3" id="KW-0238">DNA-binding</keyword>
<keyword evidence="2" id="KW-0805">Transcription regulation</keyword>
<accession>A0A431TJU2</accession>
<sequence>MTFKQLEAIYWVVRLGGFSGASQKLHTTQSAVSKRVQELEALFHAPLFDRSLRTARLTSKGEEVFALADRLLQGREELMRGALESGEPERRLRIGVTEVTAMTWLPRFVERIYQAHPGVIIDPEVDTGSRLRDKLLASEIDLMIVADTFREERFKVSPVGKLRLRWMCKPGLVAHGGKPLKVQAMADYRILTQGPQSGTGILFHDWFQSHGLKAADLVVSNSLIALIGLTVSGFGVSYLPPAAVQNLVGQGLLEVLQVRPALPDAPYAAVIRRDQRSSLMASVVRLAQETCDFTRLYQTATAVGRRSSLS</sequence>
<evidence type="ECO:0000256" key="4">
    <source>
        <dbReference type="ARBA" id="ARBA00023163"/>
    </source>
</evidence>
<dbReference type="PRINTS" id="PR00039">
    <property type="entry name" value="HTHLYSR"/>
</dbReference>
<comment type="caution">
    <text evidence="6">The sequence shown here is derived from an EMBL/GenBank/DDBJ whole genome shotgun (WGS) entry which is preliminary data.</text>
</comment>
<dbReference type="InterPro" id="IPR000847">
    <property type="entry name" value="LysR_HTH_N"/>
</dbReference>
<dbReference type="PANTHER" id="PTHR30126:SF77">
    <property type="entry name" value="TRANSCRIPTIONAL REGULATORY PROTEIN"/>
    <property type="match status" value="1"/>
</dbReference>
<dbReference type="GO" id="GO:0003700">
    <property type="term" value="F:DNA-binding transcription factor activity"/>
    <property type="evidence" value="ECO:0007669"/>
    <property type="project" value="InterPro"/>
</dbReference>
<dbReference type="InterPro" id="IPR005119">
    <property type="entry name" value="LysR_subst-bd"/>
</dbReference>
<dbReference type="AlphaFoldDB" id="A0A431TJU2"/>
<organism evidence="6 7">
    <name type="scientific">Variovorax gossypii</name>
    <dbReference type="NCBI Taxonomy" id="1679495"/>
    <lineage>
        <taxon>Bacteria</taxon>
        <taxon>Pseudomonadati</taxon>
        <taxon>Pseudomonadota</taxon>
        <taxon>Betaproteobacteria</taxon>
        <taxon>Burkholderiales</taxon>
        <taxon>Comamonadaceae</taxon>
        <taxon>Variovorax</taxon>
    </lineage>
</organism>
<evidence type="ECO:0000259" key="5">
    <source>
        <dbReference type="PROSITE" id="PS50931"/>
    </source>
</evidence>
<evidence type="ECO:0000256" key="1">
    <source>
        <dbReference type="ARBA" id="ARBA00009437"/>
    </source>
</evidence>
<evidence type="ECO:0000313" key="6">
    <source>
        <dbReference type="EMBL" id="RTQ33113.1"/>
    </source>
</evidence>
<dbReference type="EMBL" id="RXOE01000005">
    <property type="protein sequence ID" value="RTQ33113.1"/>
    <property type="molecule type" value="Genomic_DNA"/>
</dbReference>
<comment type="similarity">
    <text evidence="1">Belongs to the LysR transcriptional regulatory family.</text>
</comment>
<name>A0A431TJU2_9BURK</name>
<reference evidence="6 7" key="1">
    <citation type="submission" date="2018-12" db="EMBL/GenBank/DDBJ databases">
        <title>The genome of Variovorax gossypii DSM 100435.</title>
        <authorList>
            <person name="Gao J."/>
            <person name="Sun J."/>
        </authorList>
    </citation>
    <scope>NUCLEOTIDE SEQUENCE [LARGE SCALE GENOMIC DNA]</scope>
    <source>
        <strain evidence="6 7">DSM 100435</strain>
    </source>
</reference>